<evidence type="ECO:0000313" key="2">
    <source>
        <dbReference type="EMBL" id="KAG2324181.1"/>
    </source>
</evidence>
<reference evidence="2 3" key="1">
    <citation type="submission" date="2020-02" db="EMBL/GenBank/DDBJ databases">
        <authorList>
            <person name="Ma Q."/>
            <person name="Huang Y."/>
            <person name="Song X."/>
            <person name="Pei D."/>
        </authorList>
    </citation>
    <scope>NUCLEOTIDE SEQUENCE [LARGE SCALE GENOMIC DNA]</scope>
    <source>
        <strain evidence="2">Sxm20200214</strain>
        <tissue evidence="2">Leaf</tissue>
    </source>
</reference>
<keyword evidence="3" id="KW-1185">Reference proteome</keyword>
<evidence type="ECO:0000313" key="3">
    <source>
        <dbReference type="Proteomes" id="UP000886595"/>
    </source>
</evidence>
<dbReference type="NCBIfam" id="TIGR01638">
    <property type="entry name" value="Atha_cystat_rel"/>
    <property type="match status" value="2"/>
</dbReference>
<dbReference type="InterPro" id="IPR046350">
    <property type="entry name" value="Cystatin_sf"/>
</dbReference>
<dbReference type="SUPFAM" id="SSF54403">
    <property type="entry name" value="Cystatin/monellin"/>
    <property type="match status" value="1"/>
</dbReference>
<proteinExistence type="predicted"/>
<name>A0A8X7W6H5_BRACI</name>
<dbReference type="PANTHER" id="PTHR31228">
    <property type="entry name" value="CYSTATIN/MONELLIN SUPERFAMILY PROTEIN"/>
    <property type="match status" value="1"/>
</dbReference>
<feature type="compositionally biased region" description="Acidic residues" evidence="1">
    <location>
        <begin position="29"/>
        <end position="45"/>
    </location>
</feature>
<evidence type="ECO:0000256" key="1">
    <source>
        <dbReference type="SAM" id="MobiDB-lite"/>
    </source>
</evidence>
<feature type="region of interest" description="Disordered" evidence="1">
    <location>
        <begin position="270"/>
        <end position="320"/>
    </location>
</feature>
<gene>
    <name evidence="2" type="ORF">Bca52824_006909</name>
</gene>
<dbReference type="InterPro" id="IPR006525">
    <property type="entry name" value="Cystatin-related_pln"/>
</dbReference>
<feature type="region of interest" description="Disordered" evidence="1">
    <location>
        <begin position="1"/>
        <end position="82"/>
    </location>
</feature>
<feature type="compositionally biased region" description="Acidic residues" evidence="1">
    <location>
        <begin position="63"/>
        <end position="80"/>
    </location>
</feature>
<sequence>MDPNTSTETMDAACPDPSKSLGKRKDEPLPEADPVDEEESGEEDMEEKKDSSESDQVWGFDSFEGDDYEYPDESPEDDDDREYRKYVRHYHETRGFKVDKEMIPKNLFQGLRGLNLDRYFFKPNLTGRDYMEVMVKVAIDKYNQTESSYADSDHIVRVVVRMSTGVKAYITFTFMAKETPEGELVEYQAKTERKAWQKNIHAIFCRPASNGKVDSHVGRGKNISEGLLTSNMNPGACMIDTVDCELEVMQDVEASRSDCIKLPTKRKAETSLVADPVEGEESRQEEQEEEKDSAESDQVWDVDSFDSDYESPSEEATDSDEFELRRYMRHLYESKGFLLEKGMVPRNLLQGWRRLNLNAFFKDPNLTGRDYMEIMAQVAIDKYNQTKNKTVTLDHIVRAVIRMSHGVKAYITFMARESPDGKLVEYQAKAEIKVWQTKIHPILCRPSSSS</sequence>
<dbReference type="Proteomes" id="UP000886595">
    <property type="component" value="Unassembled WGS sequence"/>
</dbReference>
<dbReference type="OrthoDB" id="1112063at2759"/>
<dbReference type="AlphaFoldDB" id="A0A8X7W6H5"/>
<accession>A0A8X7W6H5</accession>
<dbReference type="EMBL" id="JAAMPC010000002">
    <property type="protein sequence ID" value="KAG2324181.1"/>
    <property type="molecule type" value="Genomic_DNA"/>
</dbReference>
<organism evidence="2 3">
    <name type="scientific">Brassica carinata</name>
    <name type="common">Ethiopian mustard</name>
    <name type="synonym">Abyssinian cabbage</name>
    <dbReference type="NCBI Taxonomy" id="52824"/>
    <lineage>
        <taxon>Eukaryota</taxon>
        <taxon>Viridiplantae</taxon>
        <taxon>Streptophyta</taxon>
        <taxon>Embryophyta</taxon>
        <taxon>Tracheophyta</taxon>
        <taxon>Spermatophyta</taxon>
        <taxon>Magnoliopsida</taxon>
        <taxon>eudicotyledons</taxon>
        <taxon>Gunneridae</taxon>
        <taxon>Pentapetalae</taxon>
        <taxon>rosids</taxon>
        <taxon>malvids</taxon>
        <taxon>Brassicales</taxon>
        <taxon>Brassicaceae</taxon>
        <taxon>Brassiceae</taxon>
        <taxon>Brassica</taxon>
    </lineage>
</organism>
<dbReference type="Gene3D" id="3.10.450.10">
    <property type="match status" value="1"/>
</dbReference>
<dbReference type="PANTHER" id="PTHR31228:SF23">
    <property type="entry name" value="CYSTATIN_MONELLIN SUPERFAMILY PROTEIN"/>
    <property type="match status" value="1"/>
</dbReference>
<protein>
    <submittedName>
        <fullName evidence="2">Uncharacterized protein</fullName>
    </submittedName>
</protein>
<feature type="compositionally biased region" description="Acidic residues" evidence="1">
    <location>
        <begin position="298"/>
        <end position="320"/>
    </location>
</feature>
<comment type="caution">
    <text evidence="2">The sequence shown here is derived from an EMBL/GenBank/DDBJ whole genome shotgun (WGS) entry which is preliminary data.</text>
</comment>